<dbReference type="InterPro" id="IPR023173">
    <property type="entry name" value="NADPH_Cyt_P450_Rdtase_alpha"/>
</dbReference>
<evidence type="ECO:0000256" key="12">
    <source>
        <dbReference type="ARBA" id="ARBA00023004"/>
    </source>
</evidence>
<dbReference type="GO" id="GO:0020037">
    <property type="term" value="F:heme binding"/>
    <property type="evidence" value="ECO:0007669"/>
    <property type="project" value="UniProtKB-UniRule"/>
</dbReference>
<proteinExistence type="inferred from homology"/>
<evidence type="ECO:0000256" key="2">
    <source>
        <dbReference type="ARBA" id="ARBA00010018"/>
    </source>
</evidence>
<dbReference type="PIRSF" id="PIRSF000209">
    <property type="entry name" value="Bifunctional_P450_P450R"/>
    <property type="match status" value="1"/>
</dbReference>
<sequence>MTDKTANTTPIPGPPGLPLVGNAFDINLELPLRTFQDFAEQYGEIYRLNLPAGSTVIVSSQALVHELCDDKRFRKPVASSLAEIRNGVHDGLFTAREDEPNWGIAHRILMPAFGPASIQGMFTEMHEIASQLTLKWARHGSDAPIMVTDDFTRLTLDTLALCTMNFRFNSYYHDDLHPFINAMGDFLTESGSRSMRPALTSVFYQQANRKYWADIEILRQTAQGVLDTRRKQRTGRKDLLSAMLDGVDPKTGQKLSDSSIIDNLITFLIAGHETTSGLLSFAFYLLIKHQDAYRKAQAEVDEVVGKGVITEEHIKKLPYIAAILRETLRICPTIPIIARAANQDEVIGGKYFIAKDQRLALLLAESHMDPSVYGETARDFKPERMLDKNFERLTKEFPDCWKPFGTGMRACIGRPFAWQEAVLVMAMLLQNFDFSLDDPSYELLYKQTLTTKPKNFYMRASLRDGLTPTELEHRLAGNVTSDSKSKLALRQTSPSAAKQGDRADAKPMSIFYGSNTGTCESLAQRLATNAASHGFAATVVEPMDSATESLPTDRPVVIITASFEGQPPDNAASFCAWLKRLEADELQNVSYSLFGCGHHDWTQTFHQVPKLVDATMKAHGASRICDVGLTDVAQGNMFTDFEQWEDDVFWPAIESRYGTTGTVGGGDESLLSASLDVVFSSPRSSTLRQDVKEATVVDEAVLTAAGASPKKHVEIQLPDGVAYKVGDYLAVLPVNSKESINRVMRQFQLSWDSHITIGSDRWTALPTGTPVPVYDVLGSYVELSQPATKRGILRLADAAQDECTKHRLLKLAGDSYSEEVSLKRASILDLLDRFPSVSLPFGTFLSLLPPIRPRQYSISSSPLNNPSRATLTYSLLESPSLANPANKYTGVATSYLSSLAAGDKILVSVRPTHTAFRLPDGADMDKTPIICVGAGSGLAPFRGFIQERAALLAEGRQLGPALLFFGCRGPQMDDLYRDEFDKWQELGAVDVRRAFSRVESGETSGCKHVQDRLWDDREEVKKLWERGARVYVCGSRHVGEGVKKAMGRIVLGDGATETEVAQWYDGVRNDRYATDVFD</sequence>
<gene>
    <name evidence="21" type="ORF">C8A00DRAFT_35647</name>
</gene>
<dbReference type="Gene3D" id="2.40.30.10">
    <property type="entry name" value="Translation factors"/>
    <property type="match status" value="1"/>
</dbReference>
<accession>A0AAN6VK67</accession>
<dbReference type="InterPro" id="IPR003097">
    <property type="entry name" value="CysJ-like_FAD-binding"/>
</dbReference>
<dbReference type="InterPro" id="IPR017927">
    <property type="entry name" value="FAD-bd_FR_type"/>
</dbReference>
<dbReference type="InterPro" id="IPR039261">
    <property type="entry name" value="FNR_nucleotide-bd"/>
</dbReference>
<dbReference type="Gene3D" id="1.10.630.10">
    <property type="entry name" value="Cytochrome P450"/>
    <property type="match status" value="1"/>
</dbReference>
<dbReference type="SUPFAM" id="SSF52218">
    <property type="entry name" value="Flavoproteins"/>
    <property type="match status" value="1"/>
</dbReference>
<dbReference type="PANTHER" id="PTHR19384">
    <property type="entry name" value="NITRIC OXIDE SYNTHASE-RELATED"/>
    <property type="match status" value="1"/>
</dbReference>
<evidence type="ECO:0000256" key="7">
    <source>
        <dbReference type="ARBA" id="ARBA00022723"/>
    </source>
</evidence>
<dbReference type="PRINTS" id="PR00463">
    <property type="entry name" value="EP450I"/>
</dbReference>
<dbReference type="EMBL" id="MU857004">
    <property type="protein sequence ID" value="KAK4151696.1"/>
    <property type="molecule type" value="Genomic_DNA"/>
</dbReference>
<dbReference type="InterPro" id="IPR008254">
    <property type="entry name" value="Flavodoxin/NO_synth"/>
</dbReference>
<keyword evidence="22" id="KW-1185">Reference proteome</keyword>
<keyword evidence="5 16" id="KW-0285">Flavoprotein</keyword>
<dbReference type="PROSITE" id="PS51384">
    <property type="entry name" value="FAD_FR"/>
    <property type="match status" value="1"/>
</dbReference>
<dbReference type="PANTHER" id="PTHR19384:SF127">
    <property type="entry name" value="BIFUNCTIONAL CYTOCHROME P450_NADPH--P450 REDUCTASE"/>
    <property type="match status" value="1"/>
</dbReference>
<evidence type="ECO:0000256" key="1">
    <source>
        <dbReference type="ARBA" id="ARBA00001971"/>
    </source>
</evidence>
<dbReference type="InterPro" id="IPR036396">
    <property type="entry name" value="Cyt_P450_sf"/>
</dbReference>
<dbReference type="Gene3D" id="1.20.990.10">
    <property type="entry name" value="NADPH-cytochrome p450 Reductase, Chain A, domain 3"/>
    <property type="match status" value="1"/>
</dbReference>
<evidence type="ECO:0000259" key="19">
    <source>
        <dbReference type="PROSITE" id="PS50902"/>
    </source>
</evidence>
<evidence type="ECO:0000256" key="4">
    <source>
        <dbReference type="ARBA" id="ARBA00022617"/>
    </source>
</evidence>
<comment type="catalytic activity">
    <reaction evidence="14 16">
        <text>an organic molecule + reduced [NADPH--hemoprotein reductase] + O2 = an alcohol + oxidized [NADPH--hemoprotein reductase] + H2O + H(+)</text>
        <dbReference type="Rhea" id="RHEA:17149"/>
        <dbReference type="Rhea" id="RHEA-COMP:11964"/>
        <dbReference type="Rhea" id="RHEA-COMP:11965"/>
        <dbReference type="ChEBI" id="CHEBI:15377"/>
        <dbReference type="ChEBI" id="CHEBI:15378"/>
        <dbReference type="ChEBI" id="CHEBI:15379"/>
        <dbReference type="ChEBI" id="CHEBI:30879"/>
        <dbReference type="ChEBI" id="CHEBI:57618"/>
        <dbReference type="ChEBI" id="CHEBI:58210"/>
        <dbReference type="ChEBI" id="CHEBI:142491"/>
        <dbReference type="EC" id="1.14.14.1"/>
    </reaction>
</comment>
<dbReference type="InterPro" id="IPR029039">
    <property type="entry name" value="Flavoprotein-like_sf"/>
</dbReference>
<evidence type="ECO:0000313" key="22">
    <source>
        <dbReference type="Proteomes" id="UP001302745"/>
    </source>
</evidence>
<evidence type="ECO:0000313" key="21">
    <source>
        <dbReference type="EMBL" id="KAK4151696.1"/>
    </source>
</evidence>
<reference evidence="21" key="2">
    <citation type="submission" date="2023-05" db="EMBL/GenBank/DDBJ databases">
        <authorList>
            <consortium name="Lawrence Berkeley National Laboratory"/>
            <person name="Steindorff A."/>
            <person name="Hensen N."/>
            <person name="Bonometti L."/>
            <person name="Westerberg I."/>
            <person name="Brannstrom I.O."/>
            <person name="Guillou S."/>
            <person name="Cros-Aarteil S."/>
            <person name="Calhoun S."/>
            <person name="Haridas S."/>
            <person name="Kuo A."/>
            <person name="Mondo S."/>
            <person name="Pangilinan J."/>
            <person name="Riley R."/>
            <person name="Labutti K."/>
            <person name="Andreopoulos B."/>
            <person name="Lipzen A."/>
            <person name="Chen C."/>
            <person name="Yanf M."/>
            <person name="Daum C."/>
            <person name="Ng V."/>
            <person name="Clum A."/>
            <person name="Ohm R."/>
            <person name="Martin F."/>
            <person name="Silar P."/>
            <person name="Natvig D."/>
            <person name="Lalanne C."/>
            <person name="Gautier V."/>
            <person name="Ament-Velasquez S.L."/>
            <person name="Kruys A."/>
            <person name="Hutchinson M.I."/>
            <person name="Powell A.J."/>
            <person name="Barry K."/>
            <person name="Miller A.N."/>
            <person name="Grigoriev I.V."/>
            <person name="Debuchy R."/>
            <person name="Gladieux P."/>
            <person name="Thoren M.H."/>
            <person name="Johannesson H."/>
        </authorList>
    </citation>
    <scope>NUCLEOTIDE SEQUENCE</scope>
    <source>
        <strain evidence="21">CBS 538.74</strain>
    </source>
</reference>
<dbReference type="InterPro" id="IPR023206">
    <property type="entry name" value="Bifunctional_P450_P450_red"/>
</dbReference>
<dbReference type="EC" id="1.14.14.1" evidence="16"/>
<keyword evidence="11 16" id="KW-0560">Oxidoreductase</keyword>
<dbReference type="AlphaFoldDB" id="A0AAN6VK67"/>
<dbReference type="Pfam" id="PF00258">
    <property type="entry name" value="Flavodoxin_1"/>
    <property type="match status" value="1"/>
</dbReference>
<comment type="similarity">
    <text evidence="2 16">In the N-terminal section; belongs to the cytochrome P450 family.</text>
</comment>
<comment type="catalytic activity">
    <reaction evidence="15 16">
        <text>2 oxidized [cytochrome P450] + NADPH = 2 reduced [cytochrome P450] + NADP(+) + H(+)</text>
        <dbReference type="Rhea" id="RHEA:24040"/>
        <dbReference type="Rhea" id="RHEA-COMP:14627"/>
        <dbReference type="Rhea" id="RHEA-COMP:14628"/>
        <dbReference type="ChEBI" id="CHEBI:15378"/>
        <dbReference type="ChEBI" id="CHEBI:55376"/>
        <dbReference type="ChEBI" id="CHEBI:57783"/>
        <dbReference type="ChEBI" id="CHEBI:58349"/>
        <dbReference type="ChEBI" id="CHEBI:60344"/>
        <dbReference type="EC" id="1.6.2.4"/>
    </reaction>
</comment>
<dbReference type="InterPro" id="IPR001433">
    <property type="entry name" value="OxRdtase_FAD/NAD-bd"/>
</dbReference>
<dbReference type="GO" id="GO:0005829">
    <property type="term" value="C:cytosol"/>
    <property type="evidence" value="ECO:0007669"/>
    <property type="project" value="TreeGrafter"/>
</dbReference>
<evidence type="ECO:0000256" key="10">
    <source>
        <dbReference type="ARBA" id="ARBA00022982"/>
    </source>
</evidence>
<dbReference type="PROSITE" id="PS00086">
    <property type="entry name" value="CYTOCHROME_P450"/>
    <property type="match status" value="1"/>
</dbReference>
<evidence type="ECO:0000256" key="18">
    <source>
        <dbReference type="SAM" id="MobiDB-lite"/>
    </source>
</evidence>
<dbReference type="GO" id="GO:0070330">
    <property type="term" value="F:aromatase activity"/>
    <property type="evidence" value="ECO:0007669"/>
    <property type="project" value="UniProtKB-UniRule"/>
</dbReference>
<keyword evidence="12 16" id="KW-0408">Iron</keyword>
<keyword evidence="6 16" id="KW-0288">FMN</keyword>
<feature type="domain" description="FAD-binding FR-type" evidence="20">
    <location>
        <begin position="689"/>
        <end position="919"/>
    </location>
</feature>
<evidence type="ECO:0000256" key="8">
    <source>
        <dbReference type="ARBA" id="ARBA00022827"/>
    </source>
</evidence>
<keyword evidence="10 16" id="KW-0249">Electron transport</keyword>
<keyword evidence="7 16" id="KW-0479">Metal-binding</keyword>
<dbReference type="FunFam" id="2.40.30.10:FF:000198">
    <property type="entry name" value="Bifunctional cytochrome P450/NADPH--P450 reductase"/>
    <property type="match status" value="1"/>
</dbReference>
<evidence type="ECO:0000256" key="6">
    <source>
        <dbReference type="ARBA" id="ARBA00022643"/>
    </source>
</evidence>
<dbReference type="PROSITE" id="PS50902">
    <property type="entry name" value="FLAVODOXIN_LIKE"/>
    <property type="match status" value="1"/>
</dbReference>
<dbReference type="GO" id="GO:0010181">
    <property type="term" value="F:FMN binding"/>
    <property type="evidence" value="ECO:0007669"/>
    <property type="project" value="UniProtKB-UniRule"/>
</dbReference>
<name>A0AAN6VK67_9PEZI</name>
<dbReference type="EC" id="1.6.2.4" evidence="16"/>
<dbReference type="GO" id="GO:0050660">
    <property type="term" value="F:flavin adenine dinucleotide binding"/>
    <property type="evidence" value="ECO:0007669"/>
    <property type="project" value="TreeGrafter"/>
</dbReference>
<evidence type="ECO:0000256" key="14">
    <source>
        <dbReference type="ARBA" id="ARBA00047827"/>
    </source>
</evidence>
<keyword evidence="9 16" id="KW-0521">NADP</keyword>
<dbReference type="FunFam" id="1.10.630.10:FF:000040">
    <property type="entry name" value="Bifunctional cytochrome P450/NADPH--P450 reductase"/>
    <property type="match status" value="1"/>
</dbReference>
<evidence type="ECO:0000256" key="15">
    <source>
        <dbReference type="ARBA" id="ARBA00049342"/>
    </source>
</evidence>
<feature type="domain" description="Flavodoxin-like" evidence="19">
    <location>
        <begin position="508"/>
        <end position="649"/>
    </location>
</feature>
<dbReference type="Proteomes" id="UP001302745">
    <property type="component" value="Unassembled WGS sequence"/>
</dbReference>
<dbReference type="GO" id="GO:0005506">
    <property type="term" value="F:iron ion binding"/>
    <property type="evidence" value="ECO:0007669"/>
    <property type="project" value="UniProtKB-UniRule"/>
</dbReference>
<comment type="cofactor">
    <cofactor evidence="16">
        <name>FAD</name>
        <dbReference type="ChEBI" id="CHEBI:57692"/>
    </cofactor>
    <cofactor evidence="16">
        <name>FMN</name>
        <dbReference type="ChEBI" id="CHEBI:58210"/>
    </cofactor>
</comment>
<dbReference type="InterPro" id="IPR017938">
    <property type="entry name" value="Riboflavin_synthase-like_b-brl"/>
</dbReference>
<keyword evidence="8 16" id="KW-0274">FAD</keyword>
<dbReference type="Gene3D" id="3.40.50.360">
    <property type="match status" value="1"/>
</dbReference>
<dbReference type="SUPFAM" id="SSF48264">
    <property type="entry name" value="Cytochrome P450"/>
    <property type="match status" value="1"/>
</dbReference>
<evidence type="ECO:0000256" key="16">
    <source>
        <dbReference type="PIRNR" id="PIRNR000209"/>
    </source>
</evidence>
<dbReference type="InterPro" id="IPR001128">
    <property type="entry name" value="Cyt_P450"/>
</dbReference>
<dbReference type="CDD" id="cd11068">
    <property type="entry name" value="CYP120A1"/>
    <property type="match status" value="1"/>
</dbReference>
<dbReference type="Pfam" id="PF00067">
    <property type="entry name" value="p450"/>
    <property type="match status" value="1"/>
</dbReference>
<comment type="caution">
    <text evidence="21">The sequence shown here is derived from an EMBL/GenBank/DDBJ whole genome shotgun (WGS) entry which is preliminary data.</text>
</comment>
<evidence type="ECO:0000259" key="20">
    <source>
        <dbReference type="PROSITE" id="PS51384"/>
    </source>
</evidence>
<dbReference type="CDD" id="cd06206">
    <property type="entry name" value="bifunctional_CYPOR"/>
    <property type="match status" value="1"/>
</dbReference>
<dbReference type="Pfam" id="PF00667">
    <property type="entry name" value="FAD_binding_1"/>
    <property type="match status" value="1"/>
</dbReference>
<protein>
    <recommendedName>
        <fullName evidence="16">Bifunctional cytochrome P450/NADPH--P450 reductase</fullName>
    </recommendedName>
    <domain>
        <recommendedName>
            <fullName evidence="16">Cytochrome P450</fullName>
            <ecNumber evidence="16">1.14.14.1</ecNumber>
        </recommendedName>
    </domain>
    <domain>
        <recommendedName>
            <fullName evidence="16">NADPH--cytochrome P450 reductase</fullName>
            <ecNumber evidence="16">1.6.2.4</ecNumber>
        </recommendedName>
    </domain>
</protein>
<evidence type="ECO:0000256" key="3">
    <source>
        <dbReference type="ARBA" id="ARBA00022448"/>
    </source>
</evidence>
<evidence type="ECO:0000256" key="5">
    <source>
        <dbReference type="ARBA" id="ARBA00022630"/>
    </source>
</evidence>
<reference evidence="21" key="1">
    <citation type="journal article" date="2023" name="Mol. Phylogenet. Evol.">
        <title>Genome-scale phylogeny and comparative genomics of the fungal order Sordariales.</title>
        <authorList>
            <person name="Hensen N."/>
            <person name="Bonometti L."/>
            <person name="Westerberg I."/>
            <person name="Brannstrom I.O."/>
            <person name="Guillou S."/>
            <person name="Cros-Aarteil S."/>
            <person name="Calhoun S."/>
            <person name="Haridas S."/>
            <person name="Kuo A."/>
            <person name="Mondo S."/>
            <person name="Pangilinan J."/>
            <person name="Riley R."/>
            <person name="LaButti K."/>
            <person name="Andreopoulos B."/>
            <person name="Lipzen A."/>
            <person name="Chen C."/>
            <person name="Yan M."/>
            <person name="Daum C."/>
            <person name="Ng V."/>
            <person name="Clum A."/>
            <person name="Steindorff A."/>
            <person name="Ohm R.A."/>
            <person name="Martin F."/>
            <person name="Silar P."/>
            <person name="Natvig D.O."/>
            <person name="Lalanne C."/>
            <person name="Gautier V."/>
            <person name="Ament-Velasquez S.L."/>
            <person name="Kruys A."/>
            <person name="Hutchinson M.I."/>
            <person name="Powell A.J."/>
            <person name="Barry K."/>
            <person name="Miller A.N."/>
            <person name="Grigoriev I.V."/>
            <person name="Debuchy R."/>
            <person name="Gladieux P."/>
            <person name="Hiltunen Thoren M."/>
            <person name="Johannesson H."/>
        </authorList>
    </citation>
    <scope>NUCLEOTIDE SEQUENCE</scope>
    <source>
        <strain evidence="21">CBS 538.74</strain>
    </source>
</reference>
<dbReference type="InterPro" id="IPR017972">
    <property type="entry name" value="Cyt_P450_CS"/>
</dbReference>
<keyword evidence="13 16" id="KW-0503">Monooxygenase</keyword>
<dbReference type="Gene3D" id="3.40.50.80">
    <property type="entry name" value="Nucleotide-binding domain of ferredoxin-NADP reductase (FNR) module"/>
    <property type="match status" value="1"/>
</dbReference>
<evidence type="ECO:0000256" key="17">
    <source>
        <dbReference type="PIRSR" id="PIRSR000209-1"/>
    </source>
</evidence>
<dbReference type="SUPFAM" id="SSF52343">
    <property type="entry name" value="Ferredoxin reductase-like, C-terminal NADP-linked domain"/>
    <property type="match status" value="1"/>
</dbReference>
<keyword evidence="4 16" id="KW-0349">Heme</keyword>
<organism evidence="21 22">
    <name type="scientific">Chaetomidium leptoderma</name>
    <dbReference type="NCBI Taxonomy" id="669021"/>
    <lineage>
        <taxon>Eukaryota</taxon>
        <taxon>Fungi</taxon>
        <taxon>Dikarya</taxon>
        <taxon>Ascomycota</taxon>
        <taxon>Pezizomycotina</taxon>
        <taxon>Sordariomycetes</taxon>
        <taxon>Sordariomycetidae</taxon>
        <taxon>Sordariales</taxon>
        <taxon>Chaetomiaceae</taxon>
        <taxon>Chaetomidium</taxon>
    </lineage>
</organism>
<dbReference type="InterPro" id="IPR002401">
    <property type="entry name" value="Cyt_P450_E_grp-I"/>
</dbReference>
<evidence type="ECO:0000256" key="13">
    <source>
        <dbReference type="ARBA" id="ARBA00023033"/>
    </source>
</evidence>
<dbReference type="SUPFAM" id="SSF63380">
    <property type="entry name" value="Riboflavin synthase domain-like"/>
    <property type="match status" value="1"/>
</dbReference>
<dbReference type="Pfam" id="PF00175">
    <property type="entry name" value="NAD_binding_1"/>
    <property type="match status" value="1"/>
</dbReference>
<dbReference type="PRINTS" id="PR00385">
    <property type="entry name" value="P450"/>
</dbReference>
<comment type="cofactor">
    <cofactor evidence="1 16 17">
        <name>heme</name>
        <dbReference type="ChEBI" id="CHEBI:30413"/>
    </cofactor>
</comment>
<dbReference type="GO" id="GO:0003958">
    <property type="term" value="F:NADPH-hemoprotein reductase activity"/>
    <property type="evidence" value="ECO:0007669"/>
    <property type="project" value="UniProtKB-UniRule"/>
</dbReference>
<feature type="region of interest" description="Disordered" evidence="18">
    <location>
        <begin position="482"/>
        <end position="502"/>
    </location>
</feature>
<evidence type="ECO:0000256" key="9">
    <source>
        <dbReference type="ARBA" id="ARBA00022857"/>
    </source>
</evidence>
<keyword evidence="3 16" id="KW-0813">Transport</keyword>
<evidence type="ECO:0000256" key="11">
    <source>
        <dbReference type="ARBA" id="ARBA00023002"/>
    </source>
</evidence>
<feature type="binding site" description="axial binding residue" evidence="17">
    <location>
        <position position="411"/>
    </location>
    <ligand>
        <name>heme</name>
        <dbReference type="ChEBI" id="CHEBI:30413"/>
    </ligand>
    <ligandPart>
        <name>Fe</name>
        <dbReference type="ChEBI" id="CHEBI:18248"/>
    </ligandPart>
</feature>